<evidence type="ECO:0000313" key="2">
    <source>
        <dbReference type="EMBL" id="REE07618.1"/>
    </source>
</evidence>
<dbReference type="AlphaFoldDB" id="A0A3D9LJR9"/>
<evidence type="ECO:0000259" key="1">
    <source>
        <dbReference type="Pfam" id="PF20448"/>
    </source>
</evidence>
<accession>A0A3D9LJR9</accession>
<dbReference type="Proteomes" id="UP000256919">
    <property type="component" value="Unassembled WGS sequence"/>
</dbReference>
<proteinExistence type="predicted"/>
<gene>
    <name evidence="2" type="ORF">DFQ09_1184</name>
</gene>
<dbReference type="InterPro" id="IPR046551">
    <property type="entry name" value="DUF6705"/>
</dbReference>
<feature type="domain" description="DUF6705" evidence="1">
    <location>
        <begin position="17"/>
        <end position="189"/>
    </location>
</feature>
<dbReference type="PROSITE" id="PS51257">
    <property type="entry name" value="PROKAR_LIPOPROTEIN"/>
    <property type="match status" value="1"/>
</dbReference>
<organism evidence="2 3">
    <name type="scientific">Winogradskyella pacifica</name>
    <dbReference type="NCBI Taxonomy" id="664642"/>
    <lineage>
        <taxon>Bacteria</taxon>
        <taxon>Pseudomonadati</taxon>
        <taxon>Bacteroidota</taxon>
        <taxon>Flavobacteriia</taxon>
        <taxon>Flavobacteriales</taxon>
        <taxon>Flavobacteriaceae</taxon>
        <taxon>Winogradskyella</taxon>
    </lineage>
</organism>
<name>A0A3D9LJR9_9FLAO</name>
<reference evidence="2 3" key="1">
    <citation type="submission" date="2018-07" db="EMBL/GenBank/DDBJ databases">
        <title>Genomic Encyclopedia of Type Strains, Phase III (KMG-III): the genomes of soil and plant-associated and newly described type strains.</title>
        <authorList>
            <person name="Whitman W."/>
        </authorList>
    </citation>
    <scope>NUCLEOTIDE SEQUENCE [LARGE SCALE GENOMIC DNA]</scope>
    <source>
        <strain evidence="2 3">CECT 7948</strain>
    </source>
</reference>
<dbReference type="Pfam" id="PF20448">
    <property type="entry name" value="DUF6705"/>
    <property type="match status" value="1"/>
</dbReference>
<evidence type="ECO:0000313" key="3">
    <source>
        <dbReference type="Proteomes" id="UP000256919"/>
    </source>
</evidence>
<sequence length="191" mass="21506">MESLIEKILVTKILHIMKNILYTLAILLLFSCKSQNLSAQSRYTMNNLTPFIGTWEYQNGNEIFRVSIYEDNLYLKGDYWFIEVNNGVETIICESNYNIPNTNIYNGYVIFGGSLDGIKMGAQIDDNTIDCENGLDARKGVDGTFGLTIQSGCLGCPITAEWKVSIIRGMRTVGEPREFSIPTDVIMTKMN</sequence>
<dbReference type="EMBL" id="QREI01000018">
    <property type="protein sequence ID" value="REE07618.1"/>
    <property type="molecule type" value="Genomic_DNA"/>
</dbReference>
<comment type="caution">
    <text evidence="2">The sequence shown here is derived from an EMBL/GenBank/DDBJ whole genome shotgun (WGS) entry which is preliminary data.</text>
</comment>
<protein>
    <recommendedName>
        <fullName evidence="1">DUF6705 domain-containing protein</fullName>
    </recommendedName>
</protein>
<keyword evidence="3" id="KW-1185">Reference proteome</keyword>